<reference evidence="3 4" key="1">
    <citation type="submission" date="2022-05" db="EMBL/GenBank/DDBJ databases">
        <authorList>
            <consortium name="Genoscope - CEA"/>
            <person name="William W."/>
        </authorList>
    </citation>
    <scope>NUCLEOTIDE SEQUENCE [LARGE SCALE GENOMIC DNA]</scope>
</reference>
<keyword evidence="2" id="KW-1133">Transmembrane helix</keyword>
<protein>
    <submittedName>
        <fullName evidence="3">Uncharacterized protein</fullName>
    </submittedName>
</protein>
<name>A0ABN8RA79_9CNID</name>
<proteinExistence type="predicted"/>
<evidence type="ECO:0000256" key="2">
    <source>
        <dbReference type="SAM" id="Phobius"/>
    </source>
</evidence>
<keyword evidence="2" id="KW-0472">Membrane</keyword>
<evidence type="ECO:0000313" key="3">
    <source>
        <dbReference type="EMBL" id="CAH3175823.1"/>
    </source>
</evidence>
<organism evidence="3 4">
    <name type="scientific">Porites lobata</name>
    <dbReference type="NCBI Taxonomy" id="104759"/>
    <lineage>
        <taxon>Eukaryota</taxon>
        <taxon>Metazoa</taxon>
        <taxon>Cnidaria</taxon>
        <taxon>Anthozoa</taxon>
        <taxon>Hexacorallia</taxon>
        <taxon>Scleractinia</taxon>
        <taxon>Fungiina</taxon>
        <taxon>Poritidae</taxon>
        <taxon>Porites</taxon>
    </lineage>
</organism>
<evidence type="ECO:0000313" key="4">
    <source>
        <dbReference type="Proteomes" id="UP001159405"/>
    </source>
</evidence>
<evidence type="ECO:0000256" key="1">
    <source>
        <dbReference type="SAM" id="MobiDB-lite"/>
    </source>
</evidence>
<comment type="caution">
    <text evidence="3">The sequence shown here is derived from an EMBL/GenBank/DDBJ whole genome shotgun (WGS) entry which is preliminary data.</text>
</comment>
<feature type="transmembrane region" description="Helical" evidence="2">
    <location>
        <begin position="238"/>
        <end position="263"/>
    </location>
</feature>
<keyword evidence="4" id="KW-1185">Reference proteome</keyword>
<feature type="non-terminal residue" evidence="3">
    <location>
        <position position="1"/>
    </location>
</feature>
<accession>A0ABN8RA79</accession>
<dbReference type="EMBL" id="CALNXK010000205">
    <property type="protein sequence ID" value="CAH3175823.1"/>
    <property type="molecule type" value="Genomic_DNA"/>
</dbReference>
<sequence>LTRCPGKGLLRSYYCPRSYDSPDQTRCCSWYGAPSCCLPGGLCHAKGFLRSYYCPRSYDSPDQTRCCSWYGAPSCCLPGGLSCSEQQGGHVRNYCPGPYDDKDNRVCCIINNKAKCCQVHLSGGWYLVPVRISLYLVLVGKRKKTHEQLCFLVFTVTRGLTSCGTYSCPRPSDPAGRTRCCSWFGSRSCCLPGGSTCSDSGRALRNYCPSPTDGKNDRLCCIINNQPKCCELLISVEALVGIILGGVALLVVILLVCCCWSKCPLAKWRGRRRNGQMAVVHYPRAGIVQTTLPPYPRAGMQTTTHPYPGAGIQTASQPYPAGAGVQTTIQPYSGAGPQAISPPYPVTGQTQNAGPPYPGTGVQVQDGNQVYGKN</sequence>
<keyword evidence="2" id="KW-0812">Transmembrane</keyword>
<dbReference type="Proteomes" id="UP001159405">
    <property type="component" value="Unassembled WGS sequence"/>
</dbReference>
<feature type="region of interest" description="Disordered" evidence="1">
    <location>
        <begin position="332"/>
        <end position="374"/>
    </location>
</feature>
<gene>
    <name evidence="3" type="ORF">PLOB_00017308</name>
</gene>